<dbReference type="InterPro" id="IPR001609">
    <property type="entry name" value="Myosin_head_motor_dom-like"/>
</dbReference>
<dbReference type="GO" id="GO:0016459">
    <property type="term" value="C:myosin complex"/>
    <property type="evidence" value="ECO:0007669"/>
    <property type="project" value="UniProtKB-KW"/>
</dbReference>
<name>A0A3P7C1Y3_SCHSO</name>
<dbReference type="GO" id="GO:0005524">
    <property type="term" value="F:ATP binding"/>
    <property type="evidence" value="ECO:0007669"/>
    <property type="project" value="InterPro"/>
</dbReference>
<keyword evidence="1" id="KW-0009">Actin-binding</keyword>
<evidence type="ECO:0000259" key="2">
    <source>
        <dbReference type="PROSITE" id="PS51456"/>
    </source>
</evidence>
<protein>
    <recommendedName>
        <fullName evidence="2">Myosin motor domain-containing protein</fullName>
    </recommendedName>
</protein>
<evidence type="ECO:0000256" key="1">
    <source>
        <dbReference type="PROSITE-ProRule" id="PRU00782"/>
    </source>
</evidence>
<sequence length="68" mass="7630">MGPLKDIVMDDYEDFQTTVRVFDGMRMSAEDKESLFAILGGILHLGNIIFDDGSAVQSEFRLPYMGPQ</sequence>
<dbReference type="GO" id="GO:0003774">
    <property type="term" value="F:cytoskeletal motor activity"/>
    <property type="evidence" value="ECO:0007669"/>
    <property type="project" value="InterPro"/>
</dbReference>
<feature type="domain" description="Myosin motor" evidence="2">
    <location>
        <begin position="1"/>
        <end position="68"/>
    </location>
</feature>
<gene>
    <name evidence="3" type="ORF">SSLN_LOCUS1711</name>
</gene>
<dbReference type="PROSITE" id="PS51456">
    <property type="entry name" value="MYOSIN_MOTOR"/>
    <property type="match status" value="1"/>
</dbReference>
<accession>A0A3P7C1Y3</accession>
<keyword evidence="1" id="KW-0505">Motor protein</keyword>
<keyword evidence="4" id="KW-1185">Reference proteome</keyword>
<evidence type="ECO:0000313" key="4">
    <source>
        <dbReference type="Proteomes" id="UP000275846"/>
    </source>
</evidence>
<evidence type="ECO:0000313" key="3">
    <source>
        <dbReference type="EMBL" id="VDL88096.1"/>
    </source>
</evidence>
<comment type="similarity">
    <text evidence="1">Belongs to the TRAFAC class myosin-kinesin ATPase superfamily. Myosin family.</text>
</comment>
<proteinExistence type="inferred from homology"/>
<dbReference type="AlphaFoldDB" id="A0A3P7C1Y3"/>
<dbReference type="STRING" id="70667.A0A3P7C1Y3"/>
<dbReference type="SUPFAM" id="SSF52540">
    <property type="entry name" value="P-loop containing nucleoside triphosphate hydrolases"/>
    <property type="match status" value="1"/>
</dbReference>
<dbReference type="GO" id="GO:0003779">
    <property type="term" value="F:actin binding"/>
    <property type="evidence" value="ECO:0007669"/>
    <property type="project" value="UniProtKB-KW"/>
</dbReference>
<comment type="caution">
    <text evidence="1">Lacks conserved residue(s) required for the propagation of feature annotation.</text>
</comment>
<reference evidence="3 4" key="1">
    <citation type="submission" date="2018-11" db="EMBL/GenBank/DDBJ databases">
        <authorList>
            <consortium name="Pathogen Informatics"/>
        </authorList>
    </citation>
    <scope>NUCLEOTIDE SEQUENCE [LARGE SCALE GENOMIC DNA]</scope>
    <source>
        <strain evidence="3 4">NST_G2</strain>
    </source>
</reference>
<keyword evidence="1" id="KW-0518">Myosin</keyword>
<dbReference type="InterPro" id="IPR027417">
    <property type="entry name" value="P-loop_NTPase"/>
</dbReference>
<organism evidence="3 4">
    <name type="scientific">Schistocephalus solidus</name>
    <name type="common">Tapeworm</name>
    <dbReference type="NCBI Taxonomy" id="70667"/>
    <lineage>
        <taxon>Eukaryota</taxon>
        <taxon>Metazoa</taxon>
        <taxon>Spiralia</taxon>
        <taxon>Lophotrochozoa</taxon>
        <taxon>Platyhelminthes</taxon>
        <taxon>Cestoda</taxon>
        <taxon>Eucestoda</taxon>
        <taxon>Diphyllobothriidea</taxon>
        <taxon>Diphyllobothriidae</taxon>
        <taxon>Schistocephalus</taxon>
    </lineage>
</organism>
<dbReference type="EMBL" id="UYSU01005683">
    <property type="protein sequence ID" value="VDL88096.1"/>
    <property type="molecule type" value="Genomic_DNA"/>
</dbReference>
<dbReference type="Proteomes" id="UP000275846">
    <property type="component" value="Unassembled WGS sequence"/>
</dbReference>